<dbReference type="HOGENOM" id="CLU_052328_3_0_11"/>
<dbReference type="PANTHER" id="PTHR33055">
    <property type="entry name" value="TRANSPOSASE FOR INSERTION SEQUENCE ELEMENT IS1111A"/>
    <property type="match status" value="1"/>
</dbReference>
<dbReference type="AlphaFoldDB" id="A8M7D4"/>
<reference evidence="3" key="1">
    <citation type="submission" date="2007-10" db="EMBL/GenBank/DDBJ databases">
        <title>Complete sequence of Salinispora arenicola CNS-205.</title>
        <authorList>
            <consortium name="US DOE Joint Genome Institute"/>
            <person name="Copeland A."/>
            <person name="Lucas S."/>
            <person name="Lapidus A."/>
            <person name="Barry K."/>
            <person name="Glavina del Rio T."/>
            <person name="Dalin E."/>
            <person name="Tice H."/>
            <person name="Pitluck S."/>
            <person name="Foster B."/>
            <person name="Schmutz J."/>
            <person name="Larimer F."/>
            <person name="Land M."/>
            <person name="Hauser L."/>
            <person name="Kyrpides N."/>
            <person name="Ivanova N."/>
            <person name="Jensen P.R."/>
            <person name="Moore B.S."/>
            <person name="Penn K."/>
            <person name="Jenkins C."/>
            <person name="Udwary D."/>
            <person name="Xiang L."/>
            <person name="Gontang E."/>
            <person name="Richardson P."/>
        </authorList>
    </citation>
    <scope>NUCLEOTIDE SEQUENCE [LARGE SCALE GENOMIC DNA]</scope>
    <source>
        <strain evidence="3">CNS-205</strain>
    </source>
</reference>
<evidence type="ECO:0000313" key="3">
    <source>
        <dbReference type="EMBL" id="ABV98807.1"/>
    </source>
</evidence>
<dbReference type="Pfam" id="PF01548">
    <property type="entry name" value="DEDD_Tnp_IS110"/>
    <property type="match status" value="1"/>
</dbReference>
<dbReference type="PANTHER" id="PTHR33055:SF16">
    <property type="entry name" value="TRANSPOSASE FOR INSERTION SEQUENCE ELEMENT IS1547"/>
    <property type="match status" value="1"/>
</dbReference>
<dbReference type="GO" id="GO:0003677">
    <property type="term" value="F:DNA binding"/>
    <property type="evidence" value="ECO:0007669"/>
    <property type="project" value="InterPro"/>
</dbReference>
<evidence type="ECO:0000259" key="2">
    <source>
        <dbReference type="Pfam" id="PF02371"/>
    </source>
</evidence>
<dbReference type="InterPro" id="IPR002525">
    <property type="entry name" value="Transp_IS110-like_N"/>
</dbReference>
<dbReference type="eggNOG" id="COG3547">
    <property type="taxonomic scope" value="Bacteria"/>
</dbReference>
<proteinExistence type="predicted"/>
<feature type="domain" description="Transposase IS110-like N-terminal" evidence="1">
    <location>
        <begin position="2"/>
        <end position="121"/>
    </location>
</feature>
<dbReference type="EMBL" id="CP000850">
    <property type="protein sequence ID" value="ABV98807.1"/>
    <property type="molecule type" value="Genomic_DNA"/>
</dbReference>
<dbReference type="GO" id="GO:0004803">
    <property type="term" value="F:transposase activity"/>
    <property type="evidence" value="ECO:0007669"/>
    <property type="project" value="InterPro"/>
</dbReference>
<name>A8M7D4_SALAI</name>
<sequence>MPSTAAGHAQLTAWAQEFGVVDQVGVEGTGSYGIGLTRYLLDQGVSVVEVVQPNRQTRRRRGKTDAIDAETAARSVLAGTALGTPKAADGAVEMIRTLRLVRRSAMKAGTQAANQLRAVLVTAPQALRDRLRALSLPQLVDAAVRCRPGQIAGIEAASKLALKSLATRYQQLTTEITTLDGEIERLAHQAAPQLMAIKGVGADTAGALLAAAGDNPERLRSESAFAHLCGVAPILASSGKTNRHRLNRAGNRDANRALYVLALGRLGYDERTRAYAARRTTEGKTKREIIRCLKRYLAREVFTALLSSPSIVAMTTATPVAGPGLDA</sequence>
<dbReference type="InterPro" id="IPR003346">
    <property type="entry name" value="Transposase_20"/>
</dbReference>
<evidence type="ECO:0000259" key="1">
    <source>
        <dbReference type="Pfam" id="PF01548"/>
    </source>
</evidence>
<dbReference type="GO" id="GO:0006313">
    <property type="term" value="P:DNA transposition"/>
    <property type="evidence" value="ECO:0007669"/>
    <property type="project" value="InterPro"/>
</dbReference>
<organism evidence="3">
    <name type="scientific">Salinispora arenicola (strain CNS-205)</name>
    <dbReference type="NCBI Taxonomy" id="391037"/>
    <lineage>
        <taxon>Bacteria</taxon>
        <taxon>Bacillati</taxon>
        <taxon>Actinomycetota</taxon>
        <taxon>Actinomycetes</taxon>
        <taxon>Micromonosporales</taxon>
        <taxon>Micromonosporaceae</taxon>
        <taxon>Salinispora</taxon>
    </lineage>
</organism>
<dbReference type="InterPro" id="IPR047650">
    <property type="entry name" value="Transpos_IS110"/>
</dbReference>
<accession>A8M7D4</accession>
<dbReference type="NCBIfam" id="NF033542">
    <property type="entry name" value="transpos_IS110"/>
    <property type="match status" value="1"/>
</dbReference>
<gene>
    <name evidence="3" type="ordered locus">Sare_2982</name>
</gene>
<dbReference type="Pfam" id="PF02371">
    <property type="entry name" value="Transposase_20"/>
    <property type="match status" value="1"/>
</dbReference>
<feature type="domain" description="Transposase IS116/IS110/IS902 C-terminal" evidence="2">
    <location>
        <begin position="193"/>
        <end position="275"/>
    </location>
</feature>
<protein>
    <submittedName>
        <fullName evidence="3">Transposase IS116/IS110/IS902 family protein</fullName>
    </submittedName>
</protein>
<dbReference type="KEGG" id="saq:Sare_2982"/>